<reference evidence="1 2" key="1">
    <citation type="submission" date="2019-06" db="EMBL/GenBank/DDBJ databases">
        <title>Nitrosomonas stercoris KYUHI-S whole genome shotgun sequence.</title>
        <authorList>
            <person name="Nakagawa T."/>
            <person name="Tsuchiya Y."/>
            <person name="Takahashi R."/>
        </authorList>
    </citation>
    <scope>NUCLEOTIDE SEQUENCE [LARGE SCALE GENOMIC DNA]</scope>
    <source>
        <strain evidence="1 2">KYUHI-S</strain>
    </source>
</reference>
<dbReference type="Proteomes" id="UP000316473">
    <property type="component" value="Chromosome"/>
</dbReference>
<name>A0A4Y1YR83_9PROT</name>
<dbReference type="AlphaFoldDB" id="A0A4Y1YR83"/>
<keyword evidence="2" id="KW-1185">Reference proteome</keyword>
<dbReference type="EMBL" id="AP019755">
    <property type="protein sequence ID" value="BBL35631.1"/>
    <property type="molecule type" value="Genomic_DNA"/>
</dbReference>
<proteinExistence type="predicted"/>
<protein>
    <recommendedName>
        <fullName evidence="3">IS110 family transposase</fullName>
    </recommendedName>
</protein>
<gene>
    <name evidence="1" type="ORF">Nstercoris_01905</name>
</gene>
<sequence>MIVGIDISKDWFDIAWQDADQLKNQHFPYTEEGIAKRRSR</sequence>
<organism evidence="1 2">
    <name type="scientific">Nitrosomonas stercoris</name>
    <dbReference type="NCBI Taxonomy" id="1444684"/>
    <lineage>
        <taxon>Bacteria</taxon>
        <taxon>Pseudomonadati</taxon>
        <taxon>Pseudomonadota</taxon>
        <taxon>Betaproteobacteria</taxon>
        <taxon>Nitrosomonadales</taxon>
        <taxon>Nitrosomonadaceae</taxon>
        <taxon>Nitrosomonas</taxon>
    </lineage>
</organism>
<evidence type="ECO:0008006" key="3">
    <source>
        <dbReference type="Google" id="ProtNLM"/>
    </source>
</evidence>
<accession>A0A4Y1YR83</accession>
<evidence type="ECO:0000313" key="2">
    <source>
        <dbReference type="Proteomes" id="UP000316473"/>
    </source>
</evidence>
<evidence type="ECO:0000313" key="1">
    <source>
        <dbReference type="EMBL" id="BBL35631.1"/>
    </source>
</evidence>
<dbReference type="KEGG" id="nst:Nstercoris_01905"/>